<accession>A0ABY9WU87</accession>
<name>A0ABY9WU87_9BACT</name>
<organism evidence="1 2">
    <name type="scientific">Archangium minus</name>
    <dbReference type="NCBI Taxonomy" id="83450"/>
    <lineage>
        <taxon>Bacteria</taxon>
        <taxon>Pseudomonadati</taxon>
        <taxon>Myxococcota</taxon>
        <taxon>Myxococcia</taxon>
        <taxon>Myxococcales</taxon>
        <taxon>Cystobacterineae</taxon>
        <taxon>Archangiaceae</taxon>
        <taxon>Archangium</taxon>
    </lineage>
</organism>
<dbReference type="Proteomes" id="UP001611383">
    <property type="component" value="Chromosome"/>
</dbReference>
<reference evidence="1 2" key="1">
    <citation type="submission" date="2019-08" db="EMBL/GenBank/DDBJ databases">
        <title>Archangium and Cystobacter genomes.</title>
        <authorList>
            <person name="Chen I.-C.K."/>
            <person name="Wielgoss S."/>
        </authorList>
    </citation>
    <scope>NUCLEOTIDE SEQUENCE [LARGE SCALE GENOMIC DNA]</scope>
    <source>
        <strain evidence="1 2">Cbm 6</strain>
    </source>
</reference>
<sequence>MANTIEIPRENWALYFERLGRQAQTYPVRIEVENQDIGDQEMARRLPLVGIDLETKGSEVGDIEVTVGDADQNFMHHINEPTRVYLMVDDSGNIDCIEIEDGAEGKTIIFFEKHPGLPATALFSSRVESEQPAPGP</sequence>
<protein>
    <submittedName>
        <fullName evidence="1">Uncharacterized protein</fullName>
    </submittedName>
</protein>
<dbReference type="InterPro" id="IPR035223">
    <property type="entry name" value="DUF5335"/>
</dbReference>
<keyword evidence="2" id="KW-1185">Reference proteome</keyword>
<evidence type="ECO:0000313" key="1">
    <source>
        <dbReference type="EMBL" id="WNG44601.1"/>
    </source>
</evidence>
<evidence type="ECO:0000313" key="2">
    <source>
        <dbReference type="Proteomes" id="UP001611383"/>
    </source>
</evidence>
<proteinExistence type="predicted"/>
<dbReference type="RefSeq" id="WP_395817756.1">
    <property type="nucleotide sequence ID" value="NZ_CP043494.1"/>
</dbReference>
<dbReference type="Pfam" id="PF17269">
    <property type="entry name" value="DUF5335"/>
    <property type="match status" value="1"/>
</dbReference>
<gene>
    <name evidence="1" type="ORF">F0U60_11255</name>
</gene>
<dbReference type="EMBL" id="CP043494">
    <property type="protein sequence ID" value="WNG44601.1"/>
    <property type="molecule type" value="Genomic_DNA"/>
</dbReference>